<accession>A0A915IMM1</accession>
<dbReference type="WBParaSite" id="nRc.2.0.1.t15226-RA">
    <property type="protein sequence ID" value="nRc.2.0.1.t15226-RA"/>
    <property type="gene ID" value="nRc.2.0.1.g15226"/>
</dbReference>
<keyword evidence="1" id="KW-1185">Reference proteome</keyword>
<dbReference type="AlphaFoldDB" id="A0A915IMM1"/>
<evidence type="ECO:0000313" key="2">
    <source>
        <dbReference type="WBParaSite" id="nRc.2.0.1.t15226-RA"/>
    </source>
</evidence>
<sequence length="78" mass="9282">MQISVKTPELSDISERTATDFSTKPEAITDTQFHIKKINNCAAKKYENFHETYILIKNIEFLTRIFFKPSDFKRLFKY</sequence>
<name>A0A915IMM1_ROMCU</name>
<proteinExistence type="predicted"/>
<dbReference type="Proteomes" id="UP000887565">
    <property type="component" value="Unplaced"/>
</dbReference>
<reference evidence="2" key="1">
    <citation type="submission" date="2022-11" db="UniProtKB">
        <authorList>
            <consortium name="WormBaseParasite"/>
        </authorList>
    </citation>
    <scope>IDENTIFICATION</scope>
</reference>
<protein>
    <submittedName>
        <fullName evidence="2">Uncharacterized protein</fullName>
    </submittedName>
</protein>
<evidence type="ECO:0000313" key="1">
    <source>
        <dbReference type="Proteomes" id="UP000887565"/>
    </source>
</evidence>
<organism evidence="1 2">
    <name type="scientific">Romanomermis culicivorax</name>
    <name type="common">Nematode worm</name>
    <dbReference type="NCBI Taxonomy" id="13658"/>
    <lineage>
        <taxon>Eukaryota</taxon>
        <taxon>Metazoa</taxon>
        <taxon>Ecdysozoa</taxon>
        <taxon>Nematoda</taxon>
        <taxon>Enoplea</taxon>
        <taxon>Dorylaimia</taxon>
        <taxon>Mermithida</taxon>
        <taxon>Mermithoidea</taxon>
        <taxon>Mermithidae</taxon>
        <taxon>Romanomermis</taxon>
    </lineage>
</organism>